<keyword evidence="10" id="KW-1185">Reference proteome</keyword>
<evidence type="ECO:0000313" key="9">
    <source>
        <dbReference type="EMBL" id="GFR44532.1"/>
    </source>
</evidence>
<evidence type="ECO:0000256" key="6">
    <source>
        <dbReference type="ARBA" id="ARBA00023136"/>
    </source>
</evidence>
<dbReference type="GO" id="GO:0005886">
    <property type="term" value="C:plasma membrane"/>
    <property type="evidence" value="ECO:0007669"/>
    <property type="project" value="TreeGrafter"/>
</dbReference>
<organism evidence="9 10">
    <name type="scientific">Astrephomene gubernaculifera</name>
    <dbReference type="NCBI Taxonomy" id="47775"/>
    <lineage>
        <taxon>Eukaryota</taxon>
        <taxon>Viridiplantae</taxon>
        <taxon>Chlorophyta</taxon>
        <taxon>core chlorophytes</taxon>
        <taxon>Chlorophyceae</taxon>
        <taxon>CS clade</taxon>
        <taxon>Chlamydomonadales</taxon>
        <taxon>Astrephomenaceae</taxon>
        <taxon>Astrephomene</taxon>
    </lineage>
</organism>
<keyword evidence="5 7" id="KW-1133">Transmembrane helix</keyword>
<feature type="transmembrane region" description="Helical" evidence="7">
    <location>
        <begin position="78"/>
        <end position="94"/>
    </location>
</feature>
<feature type="chain" id="PRO_5041909383" description="Copper transport protein" evidence="8">
    <location>
        <begin position="24"/>
        <end position="177"/>
    </location>
</feature>
<keyword evidence="4 7" id="KW-0187">Copper transport</keyword>
<keyword evidence="3 7" id="KW-0812">Transmembrane</keyword>
<evidence type="ECO:0000256" key="5">
    <source>
        <dbReference type="ARBA" id="ARBA00022989"/>
    </source>
</evidence>
<dbReference type="EMBL" id="BMAR01000008">
    <property type="protein sequence ID" value="GFR44532.1"/>
    <property type="molecule type" value="Genomic_DNA"/>
</dbReference>
<gene>
    <name evidence="9" type="ORF">Agub_g5802</name>
</gene>
<sequence>MATQLMLLSAVAVLLCLTPILQGPDAKSTVSMSMDASGHDHHQHQVADAKQHAMPMQMVFEFGCQTTLWFSCLKTNTYISYIAVLIGLSLLAFVHEGLTAYRRKLVASLAPYDEAEPVRSSKVLPISSSSASSAALTARVHLSALHALSLGLGFLLMLAVMSMNAGVLAAVLAGYAA</sequence>
<comment type="similarity">
    <text evidence="2 7">Belongs to the copper transporter (Ctr) (TC 1.A.56) family. SLC31A subfamily.</text>
</comment>
<evidence type="ECO:0000256" key="3">
    <source>
        <dbReference type="ARBA" id="ARBA00022692"/>
    </source>
</evidence>
<feature type="non-terminal residue" evidence="9">
    <location>
        <position position="177"/>
    </location>
</feature>
<keyword evidence="6 7" id="KW-0472">Membrane</keyword>
<keyword evidence="8" id="KW-0732">Signal</keyword>
<evidence type="ECO:0000256" key="7">
    <source>
        <dbReference type="RuleBase" id="RU367022"/>
    </source>
</evidence>
<keyword evidence="7" id="KW-0186">Copper</keyword>
<dbReference type="GO" id="GO:0005375">
    <property type="term" value="F:copper ion transmembrane transporter activity"/>
    <property type="evidence" value="ECO:0007669"/>
    <property type="project" value="UniProtKB-UniRule"/>
</dbReference>
<dbReference type="AlphaFoldDB" id="A0AAD3DQ07"/>
<dbReference type="Proteomes" id="UP001054857">
    <property type="component" value="Unassembled WGS sequence"/>
</dbReference>
<feature type="transmembrane region" description="Helical" evidence="7">
    <location>
        <begin position="147"/>
        <end position="176"/>
    </location>
</feature>
<dbReference type="Pfam" id="PF04145">
    <property type="entry name" value="Ctr"/>
    <property type="match status" value="1"/>
</dbReference>
<comment type="subcellular location">
    <subcellularLocation>
        <location evidence="1 7">Membrane</location>
        <topology evidence="1 7">Multi-pass membrane protein</topology>
    </subcellularLocation>
</comment>
<dbReference type="PANTHER" id="PTHR12483">
    <property type="entry name" value="SOLUTE CARRIER FAMILY 31 COPPER TRANSPORTERS"/>
    <property type="match status" value="1"/>
</dbReference>
<reference evidence="9 10" key="1">
    <citation type="journal article" date="2021" name="Sci. Rep.">
        <title>Genome sequencing of the multicellular alga Astrephomene provides insights into convergent evolution of germ-soma differentiation.</title>
        <authorList>
            <person name="Yamashita S."/>
            <person name="Yamamoto K."/>
            <person name="Matsuzaki R."/>
            <person name="Suzuki S."/>
            <person name="Yamaguchi H."/>
            <person name="Hirooka S."/>
            <person name="Minakuchi Y."/>
            <person name="Miyagishima S."/>
            <person name="Kawachi M."/>
            <person name="Toyoda A."/>
            <person name="Nozaki H."/>
        </authorList>
    </citation>
    <scope>NUCLEOTIDE SEQUENCE [LARGE SCALE GENOMIC DNA]</scope>
    <source>
        <strain evidence="9 10">NIES-4017</strain>
    </source>
</reference>
<accession>A0AAD3DQ07</accession>
<keyword evidence="7" id="KW-0406">Ion transport</keyword>
<dbReference type="InterPro" id="IPR007274">
    <property type="entry name" value="Cop_transporter"/>
</dbReference>
<evidence type="ECO:0000256" key="8">
    <source>
        <dbReference type="SAM" id="SignalP"/>
    </source>
</evidence>
<name>A0AAD3DQ07_9CHLO</name>
<evidence type="ECO:0000256" key="1">
    <source>
        <dbReference type="ARBA" id="ARBA00004141"/>
    </source>
</evidence>
<proteinExistence type="inferred from homology"/>
<feature type="signal peptide" evidence="8">
    <location>
        <begin position="1"/>
        <end position="23"/>
    </location>
</feature>
<evidence type="ECO:0000313" key="10">
    <source>
        <dbReference type="Proteomes" id="UP001054857"/>
    </source>
</evidence>
<evidence type="ECO:0000256" key="2">
    <source>
        <dbReference type="ARBA" id="ARBA00006921"/>
    </source>
</evidence>
<dbReference type="PANTHER" id="PTHR12483:SF27">
    <property type="entry name" value="COPPER TRANSPORT PROTEIN CTR1"/>
    <property type="match status" value="1"/>
</dbReference>
<protein>
    <recommendedName>
        <fullName evidence="7">Copper transport protein</fullName>
    </recommendedName>
</protein>
<comment type="caution">
    <text evidence="9">The sequence shown here is derived from an EMBL/GenBank/DDBJ whole genome shotgun (WGS) entry which is preliminary data.</text>
</comment>
<keyword evidence="7" id="KW-0813">Transport</keyword>
<evidence type="ECO:0000256" key="4">
    <source>
        <dbReference type="ARBA" id="ARBA00022796"/>
    </source>
</evidence>